<protein>
    <recommendedName>
        <fullName evidence="1">non-specific serine/threonine protein kinase</fullName>
        <ecNumber evidence="1">2.7.11.1</ecNumber>
    </recommendedName>
</protein>
<feature type="domain" description="Protein kinase" evidence="6">
    <location>
        <begin position="8"/>
        <end position="267"/>
    </location>
</feature>
<keyword evidence="5" id="KW-0067">ATP-binding</keyword>
<keyword evidence="8" id="KW-1185">Reference proteome</keyword>
<keyword evidence="4" id="KW-0418">Kinase</keyword>
<keyword evidence="2" id="KW-0808">Transferase</keyword>
<evidence type="ECO:0000313" key="8">
    <source>
        <dbReference type="Proteomes" id="UP000612362"/>
    </source>
</evidence>
<dbReference type="EMBL" id="BNJF01000010">
    <property type="protein sequence ID" value="GHO51081.1"/>
    <property type="molecule type" value="Genomic_DNA"/>
</dbReference>
<evidence type="ECO:0000256" key="4">
    <source>
        <dbReference type="ARBA" id="ARBA00022777"/>
    </source>
</evidence>
<reference evidence="7" key="1">
    <citation type="submission" date="2020-10" db="EMBL/GenBank/DDBJ databases">
        <title>Taxonomic study of unclassified bacteria belonging to the class Ktedonobacteria.</title>
        <authorList>
            <person name="Yabe S."/>
            <person name="Wang C.M."/>
            <person name="Zheng Y."/>
            <person name="Sakai Y."/>
            <person name="Cavaletti L."/>
            <person name="Monciardini P."/>
            <person name="Donadio S."/>
        </authorList>
    </citation>
    <scope>NUCLEOTIDE SEQUENCE</scope>
    <source>
        <strain evidence="7">SOSP1-1</strain>
    </source>
</reference>
<accession>A0A8J3I9F2</accession>
<dbReference type="GO" id="GO:0004674">
    <property type="term" value="F:protein serine/threonine kinase activity"/>
    <property type="evidence" value="ECO:0007669"/>
    <property type="project" value="UniProtKB-EC"/>
</dbReference>
<dbReference type="Proteomes" id="UP000612362">
    <property type="component" value="Unassembled WGS sequence"/>
</dbReference>
<dbReference type="Gene3D" id="1.10.510.10">
    <property type="entry name" value="Transferase(Phosphotransferase) domain 1"/>
    <property type="match status" value="1"/>
</dbReference>
<evidence type="ECO:0000259" key="6">
    <source>
        <dbReference type="PROSITE" id="PS50011"/>
    </source>
</evidence>
<organism evidence="7 8">
    <name type="scientific">Ktedonospora formicarum</name>
    <dbReference type="NCBI Taxonomy" id="2778364"/>
    <lineage>
        <taxon>Bacteria</taxon>
        <taxon>Bacillati</taxon>
        <taxon>Chloroflexota</taxon>
        <taxon>Ktedonobacteria</taxon>
        <taxon>Ktedonobacterales</taxon>
        <taxon>Ktedonobacteraceae</taxon>
        <taxon>Ktedonospora</taxon>
    </lineage>
</organism>
<dbReference type="Pfam" id="PF00069">
    <property type="entry name" value="Pkinase"/>
    <property type="match status" value="1"/>
</dbReference>
<evidence type="ECO:0000256" key="5">
    <source>
        <dbReference type="ARBA" id="ARBA00022840"/>
    </source>
</evidence>
<comment type="caution">
    <text evidence="7">The sequence shown here is derived from an EMBL/GenBank/DDBJ whole genome shotgun (WGS) entry which is preliminary data.</text>
</comment>
<proteinExistence type="predicted"/>
<evidence type="ECO:0000313" key="7">
    <source>
        <dbReference type="EMBL" id="GHO51081.1"/>
    </source>
</evidence>
<gene>
    <name evidence="7" type="ORF">KSX_92440</name>
</gene>
<dbReference type="GO" id="GO:0005524">
    <property type="term" value="F:ATP binding"/>
    <property type="evidence" value="ECO:0007669"/>
    <property type="project" value="UniProtKB-KW"/>
</dbReference>
<dbReference type="InterPro" id="IPR050660">
    <property type="entry name" value="NEK_Ser/Thr_kinase"/>
</dbReference>
<dbReference type="InterPro" id="IPR000719">
    <property type="entry name" value="Prot_kinase_dom"/>
</dbReference>
<dbReference type="SUPFAM" id="SSF56112">
    <property type="entry name" value="Protein kinase-like (PK-like)"/>
    <property type="match status" value="1"/>
</dbReference>
<dbReference type="PROSITE" id="PS50011">
    <property type="entry name" value="PROTEIN_KINASE_DOM"/>
    <property type="match status" value="1"/>
</dbReference>
<dbReference type="AlphaFoldDB" id="A0A8J3I9F2"/>
<evidence type="ECO:0000256" key="3">
    <source>
        <dbReference type="ARBA" id="ARBA00022741"/>
    </source>
</evidence>
<evidence type="ECO:0000256" key="2">
    <source>
        <dbReference type="ARBA" id="ARBA00022679"/>
    </source>
</evidence>
<sequence length="267" mass="30032">MNQIFRDYQLVTQLSRKAFSCLYLAQPIAASTENVVIRIFDSISADFVQEHFQKEINQITHLRHPFILPLHSGGIEQGHPYLVSGYAPSDSLRNRIMALQPRPFPLAKALLTIVQLGQALGYAHAWNILHTNIKPENVLFNAQDQALLADFIPSSLTKDYLSRQQPDLQSARYKAPEQLAGTESMESDQYALGCIAYEILTGQSPFTVIALSTGQLKRTSEHPTPLTQIIPGLPSMSMLQYVKHWQMSQAHVTQALPPLWKRLPHIP</sequence>
<dbReference type="PANTHER" id="PTHR43671:SF13">
    <property type="entry name" value="SERINE_THREONINE-PROTEIN KINASE NEK2"/>
    <property type="match status" value="1"/>
</dbReference>
<name>A0A8J3I9F2_9CHLR</name>
<dbReference type="InterPro" id="IPR011009">
    <property type="entry name" value="Kinase-like_dom_sf"/>
</dbReference>
<dbReference type="RefSeq" id="WP_220200026.1">
    <property type="nucleotide sequence ID" value="NZ_BNJF01000010.1"/>
</dbReference>
<keyword evidence="3" id="KW-0547">Nucleotide-binding</keyword>
<evidence type="ECO:0000256" key="1">
    <source>
        <dbReference type="ARBA" id="ARBA00012513"/>
    </source>
</evidence>
<dbReference type="PANTHER" id="PTHR43671">
    <property type="entry name" value="SERINE/THREONINE-PROTEIN KINASE NEK"/>
    <property type="match status" value="1"/>
</dbReference>
<dbReference type="EC" id="2.7.11.1" evidence="1"/>